<evidence type="ECO:0000313" key="1">
    <source>
        <dbReference type="EMBL" id="TYG54407.1"/>
    </source>
</evidence>
<evidence type="ECO:0000313" key="2">
    <source>
        <dbReference type="Proteomes" id="UP000323506"/>
    </source>
</evidence>
<keyword evidence="2" id="KW-1185">Reference proteome</keyword>
<organism evidence="1 2">
    <name type="scientific">Gossypium darwinii</name>
    <name type="common">Darwin's cotton</name>
    <name type="synonym">Gossypium barbadense var. darwinii</name>
    <dbReference type="NCBI Taxonomy" id="34276"/>
    <lineage>
        <taxon>Eukaryota</taxon>
        <taxon>Viridiplantae</taxon>
        <taxon>Streptophyta</taxon>
        <taxon>Embryophyta</taxon>
        <taxon>Tracheophyta</taxon>
        <taxon>Spermatophyta</taxon>
        <taxon>Magnoliopsida</taxon>
        <taxon>eudicotyledons</taxon>
        <taxon>Gunneridae</taxon>
        <taxon>Pentapetalae</taxon>
        <taxon>rosids</taxon>
        <taxon>malvids</taxon>
        <taxon>Malvales</taxon>
        <taxon>Malvaceae</taxon>
        <taxon>Malvoideae</taxon>
        <taxon>Gossypium</taxon>
    </lineage>
</organism>
<dbReference type="Proteomes" id="UP000323506">
    <property type="component" value="Chromosome D09"/>
</dbReference>
<sequence length="54" mass="6019">MSGFARNWGVSYWCKPISATNIAIHFIPLHVAVNFRLPQASPPKTSLRPPKSNN</sequence>
<reference evidence="1 2" key="1">
    <citation type="submission" date="2019-06" db="EMBL/GenBank/DDBJ databases">
        <title>WGS assembly of Gossypium darwinii.</title>
        <authorList>
            <person name="Chen Z.J."/>
            <person name="Sreedasyam A."/>
            <person name="Ando A."/>
            <person name="Song Q."/>
            <person name="De L."/>
            <person name="Hulse-Kemp A."/>
            <person name="Ding M."/>
            <person name="Ye W."/>
            <person name="Kirkbride R."/>
            <person name="Jenkins J."/>
            <person name="Plott C."/>
            <person name="Lovell J."/>
            <person name="Lin Y.-M."/>
            <person name="Vaughn R."/>
            <person name="Liu B."/>
            <person name="Li W."/>
            <person name="Simpson S."/>
            <person name="Scheffler B."/>
            <person name="Saski C."/>
            <person name="Grover C."/>
            <person name="Hu G."/>
            <person name="Conover J."/>
            <person name="Carlson J."/>
            <person name="Shu S."/>
            <person name="Boston L."/>
            <person name="Williams M."/>
            <person name="Peterson D."/>
            <person name="Mcgee K."/>
            <person name="Jones D."/>
            <person name="Wendel J."/>
            <person name="Stelly D."/>
            <person name="Grimwood J."/>
            <person name="Schmutz J."/>
        </authorList>
    </citation>
    <scope>NUCLEOTIDE SEQUENCE [LARGE SCALE GENOMIC DNA]</scope>
    <source>
        <strain evidence="1">1808015.09</strain>
    </source>
</reference>
<name>A0A5D2BAW6_GOSDA</name>
<dbReference type="AlphaFoldDB" id="A0A5D2BAW6"/>
<gene>
    <name evidence="1" type="ORF">ES288_D09G187000v1</name>
</gene>
<protein>
    <submittedName>
        <fullName evidence="1">Uncharacterized protein</fullName>
    </submittedName>
</protein>
<dbReference type="EMBL" id="CM017709">
    <property type="protein sequence ID" value="TYG54407.1"/>
    <property type="molecule type" value="Genomic_DNA"/>
</dbReference>
<accession>A0A5D2BAW6</accession>
<proteinExistence type="predicted"/>